<feature type="domain" description="Bacillithiol biosynthesis BshC N-terminal Rossmann-like" evidence="3">
    <location>
        <begin position="1"/>
        <end position="385"/>
    </location>
</feature>
<dbReference type="HAMAP" id="MF_01867">
    <property type="entry name" value="BshC"/>
    <property type="match status" value="1"/>
</dbReference>
<evidence type="ECO:0000259" key="4">
    <source>
        <dbReference type="Pfam" id="PF24850"/>
    </source>
</evidence>
<comment type="function">
    <text evidence="2">Involved in bacillithiol (BSH) biosynthesis. May catalyze the last step of the pathway, the addition of cysteine to glucosamine malate (GlcN-Mal) to generate BSH.</text>
</comment>
<accession>A0ABX0J9P7</accession>
<dbReference type="InterPro" id="IPR055398">
    <property type="entry name" value="Rossmann-like_BshC"/>
</dbReference>
<sequence>MKVESIHWKSSLPLTEDYIQDFGKVSDLFDYNPWQESSWGERAAWLDREDAILADRGQLAGVLQAYNKAIGNAPEAIKAIGKLKQQETLCIVGGQQAGLFTGQSLVIYKAITLIRSAKLASEKLGRPVIPVFWIAGEDHDFEEVNHMYYLSSDMQVSKIKIEHPTGKRSTVSSLKIAQEQWVTALELLDASLIPTEFKPGWMDLLHRIAAESNTLVDFFARIIAKLFGTYGLVLINSDDPLVRQLEAPMFERLIREHDILNNAVQSGKAKVEALGYASQVEVHEHNANLFVVDDEERILLYADGASGPFTDRKKERIYSREQLLEWAAYSPERLSNNVMTRPLMQDYLFPVLGTVLGPGEVAYWAITREAFHKVGNKMPIVIPRMEFTLLEGTIQKNMAKYGLSLDDVLNRLEGKQEEWLRSQDTLKLEERFEEVRSRFKEGYQPLVELIASINPGVGKLGETNLSKIMEQIQFLEQKATDAARSQFDASLRQFQRIGLSVVPMGKPQERVYNIFSYLNKYGDAWLYEILDSDIVPDGQHKVCYM</sequence>
<gene>
    <name evidence="2 5" type="primary">bshC</name>
    <name evidence="5" type="ORF">G9U52_13730</name>
</gene>
<name>A0ABX0J9P7_9BACL</name>
<comment type="similarity">
    <text evidence="2">Belongs to the BshC family.</text>
</comment>
<feature type="domain" description="Bacillithiol biosynthesis BshC C-terminal coiled-coil" evidence="4">
    <location>
        <begin position="387"/>
        <end position="545"/>
    </location>
</feature>
<keyword evidence="1 2" id="KW-0436">Ligase</keyword>
<dbReference type="InterPro" id="IPR011199">
    <property type="entry name" value="Bacillithiol_biosynth_BshC"/>
</dbReference>
<dbReference type="NCBIfam" id="TIGR03998">
    <property type="entry name" value="thiol_BshC"/>
    <property type="match status" value="1"/>
</dbReference>
<dbReference type="Pfam" id="PF10079">
    <property type="entry name" value="Rossmann-like_BshC"/>
    <property type="match status" value="1"/>
</dbReference>
<evidence type="ECO:0000313" key="6">
    <source>
        <dbReference type="Proteomes" id="UP001165962"/>
    </source>
</evidence>
<dbReference type="PIRSF" id="PIRSF012535">
    <property type="entry name" value="UCP012535"/>
    <property type="match status" value="1"/>
</dbReference>
<comment type="caution">
    <text evidence="5">The sequence shown here is derived from an EMBL/GenBank/DDBJ whole genome shotgun (WGS) entry which is preliminary data.</text>
</comment>
<evidence type="ECO:0000313" key="5">
    <source>
        <dbReference type="EMBL" id="NHN30894.1"/>
    </source>
</evidence>
<keyword evidence="6" id="KW-1185">Reference proteome</keyword>
<dbReference type="Proteomes" id="UP001165962">
    <property type="component" value="Unassembled WGS sequence"/>
</dbReference>
<evidence type="ECO:0000256" key="2">
    <source>
        <dbReference type="HAMAP-Rule" id="MF_01867"/>
    </source>
</evidence>
<dbReference type="Pfam" id="PF24850">
    <property type="entry name" value="CC_BshC"/>
    <property type="match status" value="1"/>
</dbReference>
<organism evidence="5 6">
    <name type="scientific">Paenibacillus agricola</name>
    <dbReference type="NCBI Taxonomy" id="2716264"/>
    <lineage>
        <taxon>Bacteria</taxon>
        <taxon>Bacillati</taxon>
        <taxon>Bacillota</taxon>
        <taxon>Bacilli</taxon>
        <taxon>Bacillales</taxon>
        <taxon>Paenibacillaceae</taxon>
        <taxon>Paenibacillus</taxon>
    </lineage>
</organism>
<evidence type="ECO:0000256" key="1">
    <source>
        <dbReference type="ARBA" id="ARBA00022598"/>
    </source>
</evidence>
<evidence type="ECO:0000259" key="3">
    <source>
        <dbReference type="Pfam" id="PF10079"/>
    </source>
</evidence>
<dbReference type="EC" id="6.-.-.-" evidence="2"/>
<protein>
    <recommendedName>
        <fullName evidence="2">Putative cysteine ligase BshC</fullName>
        <ecNumber evidence="2">6.-.-.-</ecNumber>
    </recommendedName>
</protein>
<dbReference type="EMBL" id="JAAOIW010000004">
    <property type="protein sequence ID" value="NHN30894.1"/>
    <property type="molecule type" value="Genomic_DNA"/>
</dbReference>
<dbReference type="InterPro" id="IPR055399">
    <property type="entry name" value="CC_BshC"/>
</dbReference>
<reference evidence="5" key="1">
    <citation type="submission" date="2020-03" db="EMBL/GenBank/DDBJ databases">
        <title>Draft sequencing of Paenibacilllus sp. S3N08.</title>
        <authorList>
            <person name="Kim D.-U."/>
        </authorList>
    </citation>
    <scope>NUCLEOTIDE SEQUENCE</scope>
    <source>
        <strain evidence="5">S3N08</strain>
    </source>
</reference>
<proteinExistence type="inferred from homology"/>